<dbReference type="GO" id="GO:0005886">
    <property type="term" value="C:plasma membrane"/>
    <property type="evidence" value="ECO:0007669"/>
    <property type="project" value="UniProtKB-SubCell"/>
</dbReference>
<feature type="transmembrane region" description="Helical" evidence="8">
    <location>
        <begin position="1381"/>
        <end position="1402"/>
    </location>
</feature>
<evidence type="ECO:0000256" key="6">
    <source>
        <dbReference type="ARBA" id="ARBA00023170"/>
    </source>
</evidence>
<dbReference type="OrthoDB" id="5984008at2759"/>
<feature type="transmembrane region" description="Helical" evidence="8">
    <location>
        <begin position="421"/>
        <end position="443"/>
    </location>
</feature>
<organism evidence="9">
    <name type="scientific">Darwinula stevensoni</name>
    <dbReference type="NCBI Taxonomy" id="69355"/>
    <lineage>
        <taxon>Eukaryota</taxon>
        <taxon>Metazoa</taxon>
        <taxon>Ecdysozoa</taxon>
        <taxon>Arthropoda</taxon>
        <taxon>Crustacea</taxon>
        <taxon>Oligostraca</taxon>
        <taxon>Ostracoda</taxon>
        <taxon>Podocopa</taxon>
        <taxon>Podocopida</taxon>
        <taxon>Darwinulocopina</taxon>
        <taxon>Darwinuloidea</taxon>
        <taxon>Darwinulidae</taxon>
        <taxon>Darwinula</taxon>
    </lineage>
</organism>
<feature type="transmembrane region" description="Helical" evidence="8">
    <location>
        <begin position="1019"/>
        <end position="1039"/>
    </location>
</feature>
<dbReference type="PANTHER" id="PTHR42643">
    <property type="entry name" value="IONOTROPIC RECEPTOR 20A-RELATED"/>
    <property type="match status" value="1"/>
</dbReference>
<feature type="transmembrane region" description="Helical" evidence="8">
    <location>
        <begin position="624"/>
        <end position="640"/>
    </location>
</feature>
<keyword evidence="3 8" id="KW-0812">Transmembrane</keyword>
<evidence type="ECO:0000256" key="5">
    <source>
        <dbReference type="ARBA" id="ARBA00023136"/>
    </source>
</evidence>
<keyword evidence="5 8" id="KW-0472">Membrane</keyword>
<feature type="transmembrane region" description="Helical" evidence="8">
    <location>
        <begin position="359"/>
        <end position="386"/>
    </location>
</feature>
<sequence length="1680" mass="189058">MPTNVEALAAIFMSWRWGGMRRSRANERCIVVRASMETMLFSASTSFILLLSQVAHGVWIPQEYSASTWTADFGKFLAQLIQAEGSHGVIVLFDYQSYSEGDRRILLDALQEKPITVLVYGLRDEDSMQSFLSTMEAAKDQTFKHYGVLVVTRDQQLGTSLLDTIRTKDLIRRGFLYIFTEPLEEEMRSYRIVIEPMRIVFLRRRDPRTLSPSGAKSLHVSVYYNQACPSPCPRPVKVNDWSIHRGFSSLPPLPRPEDVYRNFQGRTFHLPVIQNVCPDKVPLSHFHHSTPAMAQSFLIRTFLLQLGPIRKGEDKRDYEWFLDDTSMTDGRSIAVEFSFPTLQGLNGYISRAPPPEDPLFFEVTGIALPGWTLLLFAGLLITVAHAGLQWAAGEGKDVLWRAFFAAFGGFLQQGIPGRVFMAFFLSYTLIMGTLIRASLVSFYTNPGKVKPMETLIELDEAMGRGDAKAIVVRDSSSSGIFEIGTEVYASIFHKMQRQKGGYTVESIEDCIQGVLSPSDGIPTVCSEGRIALNYFAAQINAGKEREVLHVNAEEFFVKYKAIAMQWGAAYLDAFDKILARMWEAGIMYKLTDDEFKRQELQLGIQHTESGEAHEKRRTFTLQRMSSAFFLLFAGIFIAGIDESVLERPILETQLHFQRSGGGREVHCGAGMETMLFSASFILLLSLPQVSHGIWIPPIEEHPAPTLTADFGKFLAQFFLAEGFRCAIVLFDYQSYSDRDRQTLLGALQEKPITILLFNLRDEDSMQSFLLTMEASKRETFRHYGILVVTRDQQLGISLLKTIRAEDLIRRGFLYVFTEPLEEEMRRYRITIEPMRIVFLQWAFLTHSPRTPNRFPSNLHVSVYYNQACPSPCPRPVKVNDWSIHRGFSSLPPLPRPEDVFRDFQGRTFRLPLLRAFFIHLQRWLRVFSFGHFFYSWVLFENERIKGSEFVNGTFPGVLGRIMNRDYEWFLDDTTVTYERNIAVEFSFPTLQGLNGYISRAPPPEDPAFFEVTGIASPGWTLLLFSVLLVAVAHAGLQWAAGERKDVLWRAFFAAFGGFLQQDSVPVPHGNPGRVLMACFFSYTLIMGTLIRASLVSFYSDPGKVQPMETLAELDEAMGGGDVKAIVVEESSTSEFFVTGTGVYASIFHKMLLQKGGYTVENIEDCIQGVLSPSDGIPTVCSEGRIALNYFAAQVNAGKGEGERQMLLDTLQEKPISTLVFGLRDDDSMQSFLAMMEASKRVTFGYYGILIVSRDQQLGTSLLKTVVAFPLHVSVYYNQACPSPCPRPVKVNDWSIHLGFSSLPPLPRPESAYRDLQGRTFRLPVIQDYEWFLDDTTTMYERSIAVEFSFPTLQGLNGYVTRAPPPEDPPFFEIYGISTPGWTLLLFAGIVIFIAHAGLQWAAGERKDVMWRAFYAAFGGFSQQDSVPVPPGNSGRVLMVFFLSYFLIMGTLMRASLVSFYSDKGKMNAMETLDELDEALGRGDVKAIVVRGSSTYAIFATGTEVYASIFDKMQRQSSGYIVDNIEKCVQAVLTPSDGIPAVCIEGRIALDYFAEKINAGKEWEVLHVNADKFFVKYKGVAMQWGSAYLPAFDKMRGVCGGIAGVLLGSELRMLSALSQYQSLLCSVSKSQPGSRIRIWIPPIEEHPAPTLTADFGKFLVQFFLAEGFRCVIVLFDYQSYS</sequence>
<name>A0A7R8XCX1_9CRUS</name>
<keyword evidence="10" id="KW-1185">Reference proteome</keyword>
<feature type="transmembrane region" description="Helical" evidence="8">
    <location>
        <begin position="1046"/>
        <end position="1062"/>
    </location>
</feature>
<feature type="transmembrane region" description="Helical" evidence="8">
    <location>
        <begin position="1074"/>
        <end position="1098"/>
    </location>
</feature>
<keyword evidence="6" id="KW-0675">Receptor</keyword>
<evidence type="ECO:0000313" key="9">
    <source>
        <dbReference type="EMBL" id="CAD7247397.1"/>
    </source>
</evidence>
<evidence type="ECO:0000256" key="3">
    <source>
        <dbReference type="ARBA" id="ARBA00022692"/>
    </source>
</evidence>
<keyword evidence="7" id="KW-0325">Glycoprotein</keyword>
<evidence type="ECO:0000313" key="10">
    <source>
        <dbReference type="Proteomes" id="UP000677054"/>
    </source>
</evidence>
<dbReference type="Proteomes" id="UP000677054">
    <property type="component" value="Unassembled WGS sequence"/>
</dbReference>
<evidence type="ECO:0000256" key="7">
    <source>
        <dbReference type="ARBA" id="ARBA00023180"/>
    </source>
</evidence>
<keyword evidence="4 8" id="KW-1133">Transmembrane helix</keyword>
<evidence type="ECO:0000256" key="8">
    <source>
        <dbReference type="SAM" id="Phobius"/>
    </source>
</evidence>
<dbReference type="PANTHER" id="PTHR42643:SF30">
    <property type="entry name" value="IONOTROPIC RECEPTOR 40A-RELATED"/>
    <property type="match status" value="1"/>
</dbReference>
<reference evidence="9" key="1">
    <citation type="submission" date="2020-11" db="EMBL/GenBank/DDBJ databases">
        <authorList>
            <person name="Tran Van P."/>
        </authorList>
    </citation>
    <scope>NUCLEOTIDE SEQUENCE</scope>
</reference>
<protein>
    <submittedName>
        <fullName evidence="9">Uncharacterized protein</fullName>
    </submittedName>
</protein>
<comment type="subcellular location">
    <subcellularLocation>
        <location evidence="1">Cell membrane</location>
        <topology evidence="1">Multi-pass membrane protein</topology>
    </subcellularLocation>
</comment>
<evidence type="ECO:0000256" key="1">
    <source>
        <dbReference type="ARBA" id="ARBA00004651"/>
    </source>
</evidence>
<dbReference type="EMBL" id="CAJPEV010001442">
    <property type="protein sequence ID" value="CAG0892676.1"/>
    <property type="molecule type" value="Genomic_DNA"/>
</dbReference>
<proteinExistence type="predicted"/>
<evidence type="ECO:0000256" key="2">
    <source>
        <dbReference type="ARBA" id="ARBA00022475"/>
    </source>
</evidence>
<evidence type="ECO:0000256" key="4">
    <source>
        <dbReference type="ARBA" id="ARBA00022989"/>
    </source>
</evidence>
<dbReference type="SUPFAM" id="SSF53850">
    <property type="entry name" value="Periplasmic binding protein-like II"/>
    <property type="match status" value="3"/>
</dbReference>
<gene>
    <name evidence="9" type="ORF">DSTB1V02_LOCUS7228</name>
</gene>
<accession>A0A7R8XCX1</accession>
<feature type="transmembrane region" description="Helical" evidence="8">
    <location>
        <begin position="1436"/>
        <end position="1460"/>
    </location>
</feature>
<dbReference type="Gene3D" id="1.10.287.70">
    <property type="match status" value="1"/>
</dbReference>
<dbReference type="InterPro" id="IPR052192">
    <property type="entry name" value="Insect_Ionotropic_Sensory_Rcpt"/>
</dbReference>
<keyword evidence="2" id="KW-1003">Cell membrane</keyword>
<dbReference type="EMBL" id="LR900959">
    <property type="protein sequence ID" value="CAD7247397.1"/>
    <property type="molecule type" value="Genomic_DNA"/>
</dbReference>
<feature type="transmembrane region" description="Helical" evidence="8">
    <location>
        <begin position="398"/>
        <end position="415"/>
    </location>
</feature>
<dbReference type="Gene3D" id="3.40.190.10">
    <property type="entry name" value="Periplasmic binding protein-like II"/>
    <property type="match status" value="1"/>
</dbReference>